<dbReference type="RefSeq" id="XP_013903359.1">
    <property type="nucleotide sequence ID" value="XM_014047905.1"/>
</dbReference>
<dbReference type="EMBL" id="KK100681">
    <property type="protein sequence ID" value="KIZ04340.1"/>
    <property type="molecule type" value="Genomic_DNA"/>
</dbReference>
<keyword evidence="2" id="KW-0472">Membrane</keyword>
<keyword evidence="4" id="KW-1185">Reference proteome</keyword>
<feature type="transmembrane region" description="Helical" evidence="2">
    <location>
        <begin position="106"/>
        <end position="127"/>
    </location>
</feature>
<keyword evidence="2" id="KW-1133">Transmembrane helix</keyword>
<gene>
    <name evidence="3" type="ORF">MNEG_3617</name>
</gene>
<sequence length="138" mass="14566">MSRSKEEGAAADAPSTSGSTSSAEVDVDAALARRRSRRRIQPAVKVESAAVAQATGAAPQTPVGEFETAVVQLLGGFFALLLAEGLLLAASGFLPEDWDQFIENVLYPSFSPQMLAFLGASSFYGLWKTGKLPGQKQM</sequence>
<name>A0A0D2MNR2_9CHLO</name>
<dbReference type="KEGG" id="mng:MNEG_3617"/>
<evidence type="ECO:0000256" key="2">
    <source>
        <dbReference type="SAM" id="Phobius"/>
    </source>
</evidence>
<accession>A0A0D2MNR2</accession>
<dbReference type="InterPro" id="IPR038789">
    <property type="entry name" value="LPA2-like"/>
</dbReference>
<dbReference type="OrthoDB" id="568307at2759"/>
<keyword evidence="2" id="KW-0812">Transmembrane</keyword>
<dbReference type="STRING" id="145388.A0A0D2MNR2"/>
<dbReference type="PANTHER" id="PTHR37385">
    <property type="entry name" value="PROTEIN LOW PSII ACCUMULATION 2, CHLOROPLASTIC"/>
    <property type="match status" value="1"/>
</dbReference>
<proteinExistence type="predicted"/>
<organism evidence="3 4">
    <name type="scientific">Monoraphidium neglectum</name>
    <dbReference type="NCBI Taxonomy" id="145388"/>
    <lineage>
        <taxon>Eukaryota</taxon>
        <taxon>Viridiplantae</taxon>
        <taxon>Chlorophyta</taxon>
        <taxon>core chlorophytes</taxon>
        <taxon>Chlorophyceae</taxon>
        <taxon>CS clade</taxon>
        <taxon>Sphaeropleales</taxon>
        <taxon>Selenastraceae</taxon>
        <taxon>Monoraphidium</taxon>
    </lineage>
</organism>
<reference evidence="3 4" key="1">
    <citation type="journal article" date="2013" name="BMC Genomics">
        <title>Reconstruction of the lipid metabolism for the microalga Monoraphidium neglectum from its genome sequence reveals characteristics suitable for biofuel production.</title>
        <authorList>
            <person name="Bogen C."/>
            <person name="Al-Dilaimi A."/>
            <person name="Albersmeier A."/>
            <person name="Wichmann J."/>
            <person name="Grundmann M."/>
            <person name="Rupp O."/>
            <person name="Lauersen K.J."/>
            <person name="Blifernez-Klassen O."/>
            <person name="Kalinowski J."/>
            <person name="Goesmann A."/>
            <person name="Mussgnug J.H."/>
            <person name="Kruse O."/>
        </authorList>
    </citation>
    <scope>NUCLEOTIDE SEQUENCE [LARGE SCALE GENOMIC DNA]</scope>
    <source>
        <strain evidence="3 4">SAG 48.87</strain>
    </source>
</reference>
<dbReference type="GeneID" id="25736495"/>
<feature type="transmembrane region" description="Helical" evidence="2">
    <location>
        <begin position="73"/>
        <end position="94"/>
    </location>
</feature>
<dbReference type="PANTHER" id="PTHR37385:SF2">
    <property type="entry name" value="PROTEIN LPA2"/>
    <property type="match status" value="1"/>
</dbReference>
<evidence type="ECO:0000313" key="4">
    <source>
        <dbReference type="Proteomes" id="UP000054498"/>
    </source>
</evidence>
<feature type="compositionally biased region" description="Polar residues" evidence="1">
    <location>
        <begin position="14"/>
        <end position="23"/>
    </location>
</feature>
<dbReference type="AlphaFoldDB" id="A0A0D2MNR2"/>
<protein>
    <submittedName>
        <fullName evidence="3">Uncharacterized protein</fullName>
    </submittedName>
</protein>
<evidence type="ECO:0000256" key="1">
    <source>
        <dbReference type="SAM" id="MobiDB-lite"/>
    </source>
</evidence>
<dbReference type="Proteomes" id="UP000054498">
    <property type="component" value="Unassembled WGS sequence"/>
</dbReference>
<feature type="region of interest" description="Disordered" evidence="1">
    <location>
        <begin position="1"/>
        <end position="27"/>
    </location>
</feature>
<evidence type="ECO:0000313" key="3">
    <source>
        <dbReference type="EMBL" id="KIZ04340.1"/>
    </source>
</evidence>